<protein>
    <submittedName>
        <fullName evidence="3">Uncharacterized protein</fullName>
    </submittedName>
</protein>
<keyword evidence="2" id="KW-0812">Transmembrane</keyword>
<evidence type="ECO:0000256" key="2">
    <source>
        <dbReference type="SAM" id="Phobius"/>
    </source>
</evidence>
<name>A0A5A7SJM2_9NOCA</name>
<feature type="compositionally biased region" description="Pro residues" evidence="1">
    <location>
        <begin position="1"/>
        <end position="10"/>
    </location>
</feature>
<keyword evidence="2" id="KW-1133">Transmembrane helix</keyword>
<feature type="transmembrane region" description="Helical" evidence="2">
    <location>
        <begin position="64"/>
        <end position="84"/>
    </location>
</feature>
<keyword evidence="2" id="KW-0472">Membrane</keyword>
<feature type="compositionally biased region" description="Gly residues" evidence="1">
    <location>
        <begin position="166"/>
        <end position="178"/>
    </location>
</feature>
<keyword evidence="4" id="KW-1185">Reference proteome</keyword>
<evidence type="ECO:0000256" key="1">
    <source>
        <dbReference type="SAM" id="MobiDB-lite"/>
    </source>
</evidence>
<feature type="region of interest" description="Disordered" evidence="1">
    <location>
        <begin position="1"/>
        <end position="44"/>
    </location>
</feature>
<proteinExistence type="predicted"/>
<feature type="region of interest" description="Disordered" evidence="1">
    <location>
        <begin position="141"/>
        <end position="178"/>
    </location>
</feature>
<dbReference type="OrthoDB" id="3575975at2"/>
<accession>A0A5A7SJM2</accession>
<dbReference type="Proteomes" id="UP000322244">
    <property type="component" value="Unassembled WGS sequence"/>
</dbReference>
<comment type="caution">
    <text evidence="3">The sequence shown here is derived from an EMBL/GenBank/DDBJ whole genome shotgun (WGS) entry which is preliminary data.</text>
</comment>
<evidence type="ECO:0000313" key="3">
    <source>
        <dbReference type="EMBL" id="KAA0024391.1"/>
    </source>
</evidence>
<dbReference type="AlphaFoldDB" id="A0A5A7SJM2"/>
<feature type="compositionally biased region" description="Basic and acidic residues" evidence="1">
    <location>
        <begin position="33"/>
        <end position="44"/>
    </location>
</feature>
<gene>
    <name evidence="3" type="ORF">FOY51_06995</name>
</gene>
<dbReference type="RefSeq" id="WP_149429548.1">
    <property type="nucleotide sequence ID" value="NZ_VLNY01000002.1"/>
</dbReference>
<dbReference type="EMBL" id="VLNY01000002">
    <property type="protein sequence ID" value="KAA0024391.1"/>
    <property type="molecule type" value="Genomic_DNA"/>
</dbReference>
<sequence length="178" mass="18439">MPGSEPPQPPRRGTVRNQDPGSTKPRPPTVAEARARDKARRLAAEEEEAQALAAEKKRKRNRRLIGGGAVVGLVGVVALGYSALKSDEVNASCVKEENGQEVVVADSYCSQGHSSGMGGLIILGGSQYRYYYGGNQTIGQRPTGGTTTLPKGATVKTKSGTTIQRGGLGSKLGGSSGS</sequence>
<organism evidence="3 4">
    <name type="scientific">Antrihabitans cavernicola</name>
    <dbReference type="NCBI Taxonomy" id="2495913"/>
    <lineage>
        <taxon>Bacteria</taxon>
        <taxon>Bacillati</taxon>
        <taxon>Actinomycetota</taxon>
        <taxon>Actinomycetes</taxon>
        <taxon>Mycobacteriales</taxon>
        <taxon>Nocardiaceae</taxon>
        <taxon>Antrihabitans</taxon>
    </lineage>
</organism>
<reference evidence="3 4" key="1">
    <citation type="submission" date="2019-07" db="EMBL/GenBank/DDBJ databases">
        <title>Rhodococcus cavernicolus sp. nov., isolated from a cave.</title>
        <authorList>
            <person name="Lee S.D."/>
        </authorList>
    </citation>
    <scope>NUCLEOTIDE SEQUENCE [LARGE SCALE GENOMIC DNA]</scope>
    <source>
        <strain evidence="3 4">C1-24</strain>
    </source>
</reference>
<evidence type="ECO:0000313" key="4">
    <source>
        <dbReference type="Proteomes" id="UP000322244"/>
    </source>
</evidence>